<keyword evidence="2" id="KW-1185">Reference proteome</keyword>
<proteinExistence type="predicted"/>
<dbReference type="Proteomes" id="UP000323257">
    <property type="component" value="Unassembled WGS sequence"/>
</dbReference>
<organism evidence="1 2">
    <name type="scientific">Paenibacillus methanolicus</name>
    <dbReference type="NCBI Taxonomy" id="582686"/>
    <lineage>
        <taxon>Bacteria</taxon>
        <taxon>Bacillati</taxon>
        <taxon>Bacillota</taxon>
        <taxon>Bacilli</taxon>
        <taxon>Bacillales</taxon>
        <taxon>Paenibacillaceae</taxon>
        <taxon>Paenibacillus</taxon>
    </lineage>
</organism>
<comment type="caution">
    <text evidence="1">The sequence shown here is derived from an EMBL/GenBank/DDBJ whole genome shotgun (WGS) entry which is preliminary data.</text>
</comment>
<reference evidence="1 2" key="1">
    <citation type="submission" date="2019-07" db="EMBL/GenBank/DDBJ databases">
        <title>Genomic Encyclopedia of Type Strains, Phase III (KMG-III): the genomes of soil and plant-associated and newly described type strains.</title>
        <authorList>
            <person name="Whitman W."/>
        </authorList>
    </citation>
    <scope>NUCLEOTIDE SEQUENCE [LARGE SCALE GENOMIC DNA]</scope>
    <source>
        <strain evidence="1 2">BL24</strain>
    </source>
</reference>
<evidence type="ECO:0000313" key="2">
    <source>
        <dbReference type="Proteomes" id="UP000323257"/>
    </source>
</evidence>
<dbReference type="EMBL" id="VNHS01000001">
    <property type="protein sequence ID" value="TYP79780.1"/>
    <property type="molecule type" value="Genomic_DNA"/>
</dbReference>
<accession>A0A5S5CJ55</accession>
<dbReference type="AlphaFoldDB" id="A0A5S5CJ55"/>
<gene>
    <name evidence="1" type="ORF">BCM02_101901</name>
</gene>
<protein>
    <submittedName>
        <fullName evidence="1">Uncharacterized protein</fullName>
    </submittedName>
</protein>
<dbReference type="RefSeq" id="WP_148927802.1">
    <property type="nucleotide sequence ID" value="NZ_VNHS01000001.1"/>
</dbReference>
<evidence type="ECO:0000313" key="1">
    <source>
        <dbReference type="EMBL" id="TYP79780.1"/>
    </source>
</evidence>
<sequence>MRGPLLTRSQAAMIDDSQMKQLVCRIQLQYDDNERPTVKRSRDLVLSRLCRTLQYTLTDNVDDLRRGIAEVTKAVPMHAKLSEFKREIEQALAGYPDLHAFEWLLCETYGRQFWILEQGGMGTIINRYQLIDAS</sequence>
<name>A0A5S5CJ55_9BACL</name>